<evidence type="ECO:0000256" key="2">
    <source>
        <dbReference type="ARBA" id="ARBA00010742"/>
    </source>
</evidence>
<evidence type="ECO:0000259" key="5">
    <source>
        <dbReference type="Pfam" id="PF09084"/>
    </source>
</evidence>
<dbReference type="AlphaFoldDB" id="A0A1G7KYV6"/>
<dbReference type="PANTHER" id="PTHR30024">
    <property type="entry name" value="ALIPHATIC SULFONATES-BINDING PROTEIN-RELATED"/>
    <property type="match status" value="1"/>
</dbReference>
<dbReference type="PROSITE" id="PS51257">
    <property type="entry name" value="PROKAR_LIPOPROTEIN"/>
    <property type="match status" value="1"/>
</dbReference>
<dbReference type="PANTHER" id="PTHR30024:SF47">
    <property type="entry name" value="TAURINE-BINDING PERIPLASMIC PROTEIN"/>
    <property type="match status" value="1"/>
</dbReference>
<proteinExistence type="inferred from homology"/>
<evidence type="ECO:0000313" key="7">
    <source>
        <dbReference type="Proteomes" id="UP000198614"/>
    </source>
</evidence>
<protein>
    <submittedName>
        <fullName evidence="6">NitT/TauT family transport system substrate-binding protein</fullName>
    </submittedName>
</protein>
<dbReference type="InterPro" id="IPR015168">
    <property type="entry name" value="SsuA/THI5"/>
</dbReference>
<evidence type="ECO:0000256" key="1">
    <source>
        <dbReference type="ARBA" id="ARBA00004418"/>
    </source>
</evidence>
<keyword evidence="3 4" id="KW-0732">Signal</keyword>
<organism evidence="6 7">
    <name type="scientific">Streptomyces griseoaurantiacus</name>
    <dbReference type="NCBI Taxonomy" id="68213"/>
    <lineage>
        <taxon>Bacteria</taxon>
        <taxon>Bacillati</taxon>
        <taxon>Actinomycetota</taxon>
        <taxon>Actinomycetes</taxon>
        <taxon>Kitasatosporales</taxon>
        <taxon>Streptomycetaceae</taxon>
        <taxon>Streptomyces</taxon>
        <taxon>Streptomyces aurantiacus group</taxon>
    </lineage>
</organism>
<dbReference type="Proteomes" id="UP000198614">
    <property type="component" value="Unassembled WGS sequence"/>
</dbReference>
<comment type="similarity">
    <text evidence="2">Belongs to the bacterial solute-binding protein SsuA/TauA family.</text>
</comment>
<accession>A0A1G7KYV6</accession>
<evidence type="ECO:0000256" key="4">
    <source>
        <dbReference type="SAM" id="SignalP"/>
    </source>
</evidence>
<dbReference type="EMBL" id="FNAX01000008">
    <property type="protein sequence ID" value="SDF42452.1"/>
    <property type="molecule type" value="Genomic_DNA"/>
</dbReference>
<dbReference type="GO" id="GO:0042597">
    <property type="term" value="C:periplasmic space"/>
    <property type="evidence" value="ECO:0007669"/>
    <property type="project" value="UniProtKB-SubCell"/>
</dbReference>
<dbReference type="OrthoDB" id="9806288at2"/>
<evidence type="ECO:0000313" key="6">
    <source>
        <dbReference type="EMBL" id="SDF42452.1"/>
    </source>
</evidence>
<dbReference type="Gene3D" id="3.40.190.10">
    <property type="entry name" value="Periplasmic binding protein-like II"/>
    <property type="match status" value="2"/>
</dbReference>
<feature type="domain" description="SsuA/THI5-like" evidence="5">
    <location>
        <begin position="63"/>
        <end position="276"/>
    </location>
</feature>
<dbReference type="SUPFAM" id="SSF53850">
    <property type="entry name" value="Periplasmic binding protein-like II"/>
    <property type="match status" value="1"/>
</dbReference>
<dbReference type="GO" id="GO:0042918">
    <property type="term" value="P:alkanesulfonate transmembrane transport"/>
    <property type="evidence" value="ECO:0007669"/>
    <property type="project" value="TreeGrafter"/>
</dbReference>
<gene>
    <name evidence="6" type="ORF">SAMN05216260_10831</name>
</gene>
<feature type="chain" id="PRO_5011712548" evidence="4">
    <location>
        <begin position="28"/>
        <end position="354"/>
    </location>
</feature>
<reference evidence="6 7" key="1">
    <citation type="submission" date="2016-10" db="EMBL/GenBank/DDBJ databases">
        <authorList>
            <person name="de Groot N.N."/>
        </authorList>
    </citation>
    <scope>NUCLEOTIDE SEQUENCE [LARGE SCALE GENOMIC DNA]</scope>
    <source>
        <strain evidence="6 7">CGMCC 4.1859</strain>
    </source>
</reference>
<name>A0A1G7KYV6_9ACTN</name>
<sequence length="354" mass="37366">MRTHRPVRYAALATAALLALTSLTACADDASGTASGSGGKGDGKGVKVKIMVGGLDKVIYLPAMLTQRLGYFDAEGLDVEMLSEPAGVQAETALVSGQVQGAVGFYDHTLDLQTKGKHVESVVQFSQAPGEVEVVSKKHAGDITSPKDFKGRKLGVTGLGSSTDFLSKYLAVRAGVKVSEFSPVAVGAGPTFISALQKGSIDAGMTTDPTVAQILSKDLGKVLLDMRTPQGSKEALGGPYPSSSLYMQTEWVDGHKDTVQKLANAFVRTLKWMSTHSAAQIADKMPADYSQGDKKLYAGAIESTLPMFTKDGVMPPEGPATVERVLKAFNPNIKNATIDLDRTYTTEFVKKATG</sequence>
<feature type="signal peptide" evidence="4">
    <location>
        <begin position="1"/>
        <end position="27"/>
    </location>
</feature>
<comment type="subcellular location">
    <subcellularLocation>
        <location evidence="1">Periplasm</location>
    </subcellularLocation>
</comment>
<dbReference type="Pfam" id="PF09084">
    <property type="entry name" value="NMT1"/>
    <property type="match status" value="1"/>
</dbReference>
<evidence type="ECO:0000256" key="3">
    <source>
        <dbReference type="ARBA" id="ARBA00022729"/>
    </source>
</evidence>